<dbReference type="Pfam" id="PF00069">
    <property type="entry name" value="Pkinase"/>
    <property type="match status" value="1"/>
</dbReference>
<keyword evidence="5" id="KW-0067">ATP-binding</keyword>
<dbReference type="SUPFAM" id="SSF56112">
    <property type="entry name" value="Protein kinase-like (PK-like)"/>
    <property type="match status" value="1"/>
</dbReference>
<dbReference type="PANTHER" id="PTHR45646">
    <property type="entry name" value="SERINE/THREONINE-PROTEIN KINASE DOA-RELATED"/>
    <property type="match status" value="1"/>
</dbReference>
<feature type="domain" description="Protein kinase" evidence="6">
    <location>
        <begin position="1"/>
        <end position="136"/>
    </location>
</feature>
<reference evidence="7" key="1">
    <citation type="submission" date="2022-11" db="EMBL/GenBank/DDBJ databases">
        <title>Genome Sequence of Cubamyces cubensis.</title>
        <authorList>
            <person name="Buettner E."/>
        </authorList>
    </citation>
    <scope>NUCLEOTIDE SEQUENCE</scope>
    <source>
        <strain evidence="7">MPL-01</strain>
    </source>
</reference>
<keyword evidence="2" id="KW-0808">Transferase</keyword>
<evidence type="ECO:0000256" key="5">
    <source>
        <dbReference type="ARBA" id="ARBA00022840"/>
    </source>
</evidence>
<dbReference type="GO" id="GO:0005634">
    <property type="term" value="C:nucleus"/>
    <property type="evidence" value="ECO:0007669"/>
    <property type="project" value="TreeGrafter"/>
</dbReference>
<dbReference type="GO" id="GO:0004674">
    <property type="term" value="F:protein serine/threonine kinase activity"/>
    <property type="evidence" value="ECO:0007669"/>
    <property type="project" value="UniProtKB-KW"/>
</dbReference>
<sequence length="136" mass="15273">MKCQTHGHPVLSDFGEARFGRAKYTGNIQPAPYRAPEVILGMPWDKKVDIWSLGTMIWDMSQGTHLFETAGEPDRRHHIAQMVSLLGLPPVDFLKRSDIGELWKYFDAQGQWTGATTLPDISLELLAHSLEGENKA</sequence>
<dbReference type="GO" id="GO:0043484">
    <property type="term" value="P:regulation of RNA splicing"/>
    <property type="evidence" value="ECO:0007669"/>
    <property type="project" value="TreeGrafter"/>
</dbReference>
<evidence type="ECO:0000313" key="8">
    <source>
        <dbReference type="Proteomes" id="UP001215151"/>
    </source>
</evidence>
<dbReference type="PROSITE" id="PS50011">
    <property type="entry name" value="PROTEIN_KINASE_DOM"/>
    <property type="match status" value="1"/>
</dbReference>
<organism evidence="7 8">
    <name type="scientific">Trametes cubensis</name>
    <dbReference type="NCBI Taxonomy" id="1111947"/>
    <lineage>
        <taxon>Eukaryota</taxon>
        <taxon>Fungi</taxon>
        <taxon>Dikarya</taxon>
        <taxon>Basidiomycota</taxon>
        <taxon>Agaricomycotina</taxon>
        <taxon>Agaricomycetes</taxon>
        <taxon>Polyporales</taxon>
        <taxon>Polyporaceae</taxon>
        <taxon>Trametes</taxon>
    </lineage>
</organism>
<evidence type="ECO:0000313" key="7">
    <source>
        <dbReference type="EMBL" id="KAJ8454864.1"/>
    </source>
</evidence>
<dbReference type="AlphaFoldDB" id="A0AAD7X4M1"/>
<evidence type="ECO:0000256" key="2">
    <source>
        <dbReference type="ARBA" id="ARBA00022679"/>
    </source>
</evidence>
<evidence type="ECO:0000259" key="6">
    <source>
        <dbReference type="PROSITE" id="PS50011"/>
    </source>
</evidence>
<evidence type="ECO:0000256" key="1">
    <source>
        <dbReference type="ARBA" id="ARBA00022527"/>
    </source>
</evidence>
<accession>A0AAD7X4M1</accession>
<protein>
    <recommendedName>
        <fullName evidence="6">Protein kinase domain-containing protein</fullName>
    </recommendedName>
</protein>
<dbReference type="EMBL" id="JAPEVG010000870">
    <property type="protein sequence ID" value="KAJ8454864.1"/>
    <property type="molecule type" value="Genomic_DNA"/>
</dbReference>
<keyword evidence="8" id="KW-1185">Reference proteome</keyword>
<keyword evidence="3" id="KW-0547">Nucleotide-binding</keyword>
<dbReference type="Gene3D" id="1.10.510.10">
    <property type="entry name" value="Transferase(Phosphotransferase) domain 1"/>
    <property type="match status" value="1"/>
</dbReference>
<comment type="caution">
    <text evidence="7">The sequence shown here is derived from an EMBL/GenBank/DDBJ whole genome shotgun (WGS) entry which is preliminary data.</text>
</comment>
<name>A0AAD7X4M1_9APHY</name>
<dbReference type="PANTHER" id="PTHR45646:SF11">
    <property type="entry name" value="SERINE_THREONINE-PROTEIN KINASE DOA"/>
    <property type="match status" value="1"/>
</dbReference>
<dbReference type="InterPro" id="IPR051175">
    <property type="entry name" value="CLK_kinases"/>
</dbReference>
<dbReference type="InterPro" id="IPR011009">
    <property type="entry name" value="Kinase-like_dom_sf"/>
</dbReference>
<dbReference type="GO" id="GO:0005524">
    <property type="term" value="F:ATP binding"/>
    <property type="evidence" value="ECO:0007669"/>
    <property type="project" value="UniProtKB-KW"/>
</dbReference>
<dbReference type="InterPro" id="IPR000719">
    <property type="entry name" value="Prot_kinase_dom"/>
</dbReference>
<evidence type="ECO:0000256" key="3">
    <source>
        <dbReference type="ARBA" id="ARBA00022741"/>
    </source>
</evidence>
<gene>
    <name evidence="7" type="ORF">ONZ51_g12779</name>
</gene>
<keyword evidence="1" id="KW-0723">Serine/threonine-protein kinase</keyword>
<evidence type="ECO:0000256" key="4">
    <source>
        <dbReference type="ARBA" id="ARBA00022777"/>
    </source>
</evidence>
<dbReference type="Proteomes" id="UP001215151">
    <property type="component" value="Unassembled WGS sequence"/>
</dbReference>
<keyword evidence="4" id="KW-0418">Kinase</keyword>
<proteinExistence type="predicted"/>